<gene>
    <name evidence="1" type="ORF">G2W53_022856</name>
</gene>
<evidence type="ECO:0000313" key="1">
    <source>
        <dbReference type="EMBL" id="KAF7824712.1"/>
    </source>
</evidence>
<reference evidence="1" key="1">
    <citation type="submission" date="2020-09" db="EMBL/GenBank/DDBJ databases">
        <title>Genome-Enabled Discovery of Anthraquinone Biosynthesis in Senna tora.</title>
        <authorList>
            <person name="Kang S.-H."/>
            <person name="Pandey R.P."/>
            <person name="Lee C.-M."/>
            <person name="Sim J.-S."/>
            <person name="Jeong J.-T."/>
            <person name="Choi B.-S."/>
            <person name="Jung M."/>
            <person name="Ginzburg D."/>
            <person name="Zhao K."/>
            <person name="Won S.Y."/>
            <person name="Oh T.-J."/>
            <person name="Yu Y."/>
            <person name="Kim N.-H."/>
            <person name="Lee O.R."/>
            <person name="Lee T.-H."/>
            <person name="Bashyal P."/>
            <person name="Kim T.-S."/>
            <person name="Lee W.-H."/>
            <person name="Kawkins C."/>
            <person name="Kim C.-K."/>
            <person name="Kim J.S."/>
            <person name="Ahn B.O."/>
            <person name="Rhee S.Y."/>
            <person name="Sohng J.K."/>
        </authorList>
    </citation>
    <scope>NUCLEOTIDE SEQUENCE</scope>
    <source>
        <tissue evidence="1">Leaf</tissue>
    </source>
</reference>
<accession>A0A834TND9</accession>
<comment type="caution">
    <text evidence="1">The sequence shown here is derived from an EMBL/GenBank/DDBJ whole genome shotgun (WGS) entry which is preliminary data.</text>
</comment>
<proteinExistence type="predicted"/>
<evidence type="ECO:0000313" key="2">
    <source>
        <dbReference type="Proteomes" id="UP000634136"/>
    </source>
</evidence>
<keyword evidence="2" id="KW-1185">Reference proteome</keyword>
<name>A0A834TND9_9FABA</name>
<sequence length="26" mass="3037">MAIVAKHHRSWHQFTPSTSYHSTIDV</sequence>
<protein>
    <submittedName>
        <fullName evidence="1">Uncharacterized protein</fullName>
    </submittedName>
</protein>
<dbReference type="EMBL" id="JAAIUW010000007">
    <property type="protein sequence ID" value="KAF7824712.1"/>
    <property type="molecule type" value="Genomic_DNA"/>
</dbReference>
<dbReference type="Proteomes" id="UP000634136">
    <property type="component" value="Unassembled WGS sequence"/>
</dbReference>
<dbReference type="AlphaFoldDB" id="A0A834TND9"/>
<organism evidence="1 2">
    <name type="scientific">Senna tora</name>
    <dbReference type="NCBI Taxonomy" id="362788"/>
    <lineage>
        <taxon>Eukaryota</taxon>
        <taxon>Viridiplantae</taxon>
        <taxon>Streptophyta</taxon>
        <taxon>Embryophyta</taxon>
        <taxon>Tracheophyta</taxon>
        <taxon>Spermatophyta</taxon>
        <taxon>Magnoliopsida</taxon>
        <taxon>eudicotyledons</taxon>
        <taxon>Gunneridae</taxon>
        <taxon>Pentapetalae</taxon>
        <taxon>rosids</taxon>
        <taxon>fabids</taxon>
        <taxon>Fabales</taxon>
        <taxon>Fabaceae</taxon>
        <taxon>Caesalpinioideae</taxon>
        <taxon>Cassia clade</taxon>
        <taxon>Senna</taxon>
    </lineage>
</organism>